<dbReference type="AlphaFoldDB" id="A0AAD5WHX5"/>
<dbReference type="EMBL" id="JAHQIW010006792">
    <property type="protein sequence ID" value="KAJ1370536.1"/>
    <property type="molecule type" value="Genomic_DNA"/>
</dbReference>
<evidence type="ECO:0000313" key="1">
    <source>
        <dbReference type="EMBL" id="KAJ1370536.1"/>
    </source>
</evidence>
<evidence type="ECO:0000313" key="2">
    <source>
        <dbReference type="Proteomes" id="UP001196413"/>
    </source>
</evidence>
<reference evidence="1" key="1">
    <citation type="submission" date="2021-06" db="EMBL/GenBank/DDBJ databases">
        <title>Parelaphostrongylus tenuis whole genome reference sequence.</title>
        <authorList>
            <person name="Garwood T.J."/>
            <person name="Larsen P.A."/>
            <person name="Fountain-Jones N.M."/>
            <person name="Garbe J.R."/>
            <person name="Macchietto M.G."/>
            <person name="Kania S.A."/>
            <person name="Gerhold R.W."/>
            <person name="Richards J.E."/>
            <person name="Wolf T.M."/>
        </authorList>
    </citation>
    <scope>NUCLEOTIDE SEQUENCE</scope>
    <source>
        <strain evidence="1">MNPRO001-30</strain>
        <tissue evidence="1">Meninges</tissue>
    </source>
</reference>
<keyword evidence="2" id="KW-1185">Reference proteome</keyword>
<proteinExistence type="predicted"/>
<organism evidence="1 2">
    <name type="scientific">Parelaphostrongylus tenuis</name>
    <name type="common">Meningeal worm</name>
    <dbReference type="NCBI Taxonomy" id="148309"/>
    <lineage>
        <taxon>Eukaryota</taxon>
        <taxon>Metazoa</taxon>
        <taxon>Ecdysozoa</taxon>
        <taxon>Nematoda</taxon>
        <taxon>Chromadorea</taxon>
        <taxon>Rhabditida</taxon>
        <taxon>Rhabditina</taxon>
        <taxon>Rhabditomorpha</taxon>
        <taxon>Strongyloidea</taxon>
        <taxon>Metastrongylidae</taxon>
        <taxon>Parelaphostrongylus</taxon>
    </lineage>
</organism>
<sequence>MGKKVLSIKGDKFISRWERKHKGRWPAVHSFAGTNNLQELQNNHYHKYMEEQRFHRTQVLKKGSQSMIDYHENFYTANVTFGSPGT</sequence>
<name>A0AAD5WHX5_PARTN</name>
<comment type="caution">
    <text evidence="1">The sequence shown here is derived from an EMBL/GenBank/DDBJ whole genome shotgun (WGS) entry which is preliminary data.</text>
</comment>
<accession>A0AAD5WHX5</accession>
<protein>
    <submittedName>
        <fullName evidence="1">Uncharacterized protein</fullName>
    </submittedName>
</protein>
<dbReference type="Proteomes" id="UP001196413">
    <property type="component" value="Unassembled WGS sequence"/>
</dbReference>
<gene>
    <name evidence="1" type="ORF">KIN20_032272</name>
</gene>